<comment type="caution">
    <text evidence="2">The sequence shown here is derived from an EMBL/GenBank/DDBJ whole genome shotgun (WGS) entry which is preliminary data.</text>
</comment>
<dbReference type="EMBL" id="JAAOMA010000045">
    <property type="protein sequence ID" value="NHR07908.1"/>
    <property type="molecule type" value="Genomic_DNA"/>
</dbReference>
<dbReference type="InterPro" id="IPR000157">
    <property type="entry name" value="TIR_dom"/>
</dbReference>
<name>A0ABX0LG40_9NEIS</name>
<accession>A0ABX0LG40</accession>
<keyword evidence="3" id="KW-1185">Reference proteome</keyword>
<dbReference type="Proteomes" id="UP001515641">
    <property type="component" value="Unassembled WGS sequence"/>
</dbReference>
<sequence>MSLRKKKNEIQRLINAFEHEADKFHDLTFSVFYITDKGATENRIFKSPNHTIMLWQYYGKIDRKNGAESLVNDLMSSDLQWGVRGSKLSAFAVVEGESCNLFCRMAKRAGCLFNKKEASTLQSRIVSDIQQAEQDGIFIPAAAVNSNEMAIWLNYLLYHTSKSNPGKEKQRRIEPDPFSLSLLALEALLDNPSIEKADKSMSKIDQINFKVAMSFPGEHRKYVSKIADHLRNKLGKDQVFYDFDYQSQLARPNLDTVLQKIYRDNSDLVVVFLCKEYVEKEWCGLEWRAVRDIIKAKENDRIMFIRFDDSQVDGVFSIDGYIDANRFTEEKIAEFILERVQLVSQ</sequence>
<dbReference type="RefSeq" id="WP_166453634.1">
    <property type="nucleotide sequence ID" value="NZ_JAAOMA010000045.1"/>
</dbReference>
<reference evidence="2 3" key="1">
    <citation type="submission" date="2020-03" db="EMBL/GenBank/DDBJ databases">
        <title>Draft genome sequence of environmentally isolated cultures.</title>
        <authorList>
            <person name="Wilson H.S."/>
            <person name="De Leon M.E."/>
        </authorList>
    </citation>
    <scope>NUCLEOTIDE SEQUENCE [LARGE SCALE GENOMIC DNA]</scope>
    <source>
        <strain evidence="2 3">HSC-31F16</strain>
    </source>
</reference>
<protein>
    <submittedName>
        <fullName evidence="2">TIR domain-containing protein</fullName>
    </submittedName>
</protein>
<gene>
    <name evidence="2" type="ORF">HA052_22195</name>
</gene>
<dbReference type="Gene3D" id="3.40.50.10140">
    <property type="entry name" value="Toll/interleukin-1 receptor homology (TIR) domain"/>
    <property type="match status" value="1"/>
</dbReference>
<proteinExistence type="predicted"/>
<organism evidence="2 3">
    <name type="scientific">Chromobacterium fluminis</name>
    <dbReference type="NCBI Taxonomy" id="3044269"/>
    <lineage>
        <taxon>Bacteria</taxon>
        <taxon>Pseudomonadati</taxon>
        <taxon>Pseudomonadota</taxon>
        <taxon>Betaproteobacteria</taxon>
        <taxon>Neisseriales</taxon>
        <taxon>Chromobacteriaceae</taxon>
        <taxon>Chromobacterium</taxon>
    </lineage>
</organism>
<dbReference type="InterPro" id="IPR035897">
    <property type="entry name" value="Toll_tir_struct_dom_sf"/>
</dbReference>
<evidence type="ECO:0000259" key="1">
    <source>
        <dbReference type="Pfam" id="PF13676"/>
    </source>
</evidence>
<dbReference type="SUPFAM" id="SSF52200">
    <property type="entry name" value="Toll/Interleukin receptor TIR domain"/>
    <property type="match status" value="1"/>
</dbReference>
<evidence type="ECO:0000313" key="3">
    <source>
        <dbReference type="Proteomes" id="UP001515641"/>
    </source>
</evidence>
<dbReference type="Pfam" id="PF13676">
    <property type="entry name" value="TIR_2"/>
    <property type="match status" value="1"/>
</dbReference>
<evidence type="ECO:0000313" key="2">
    <source>
        <dbReference type="EMBL" id="NHR07908.1"/>
    </source>
</evidence>
<feature type="domain" description="TIR" evidence="1">
    <location>
        <begin position="211"/>
        <end position="326"/>
    </location>
</feature>